<protein>
    <submittedName>
        <fullName evidence="2">Putative nucleolar RNA-binding protein, truncated</fullName>
    </submittedName>
</protein>
<dbReference type="InterPro" id="IPR041232">
    <property type="entry name" value="NPL"/>
</dbReference>
<organism evidence="2">
    <name type="scientific">Trypanosoma vivax (strain Y486)</name>
    <dbReference type="NCBI Taxonomy" id="1055687"/>
    <lineage>
        <taxon>Eukaryota</taxon>
        <taxon>Discoba</taxon>
        <taxon>Euglenozoa</taxon>
        <taxon>Kinetoplastea</taxon>
        <taxon>Metakinetoplastina</taxon>
        <taxon>Trypanosomatida</taxon>
        <taxon>Trypanosomatidae</taxon>
        <taxon>Trypanosoma</taxon>
        <taxon>Duttonella</taxon>
    </lineage>
</organism>
<dbReference type="Gene3D" id="2.60.120.340">
    <property type="entry name" value="Nucleoplasmin core domain"/>
    <property type="match status" value="1"/>
</dbReference>
<sequence length="89" mass="9545">MESFYGLEVAAGKQVKPKIPEDHVLRLTQVALPVNANAAISLVVSLEGKQFTIATLDPKRNTFQTSTDFVLTTEQAITFSAVGAATHVT</sequence>
<accession>G0U017</accession>
<dbReference type="AlphaFoldDB" id="G0U017"/>
<feature type="domain" description="Nucleoplasmin-like" evidence="1">
    <location>
        <begin position="4"/>
        <end position="85"/>
    </location>
</feature>
<name>G0U017_TRYVY</name>
<dbReference type="EMBL" id="HE573024">
    <property type="protein sequence ID" value="CCC49414.1"/>
    <property type="molecule type" value="Genomic_DNA"/>
</dbReference>
<evidence type="ECO:0000313" key="2">
    <source>
        <dbReference type="EMBL" id="CCC49414.1"/>
    </source>
</evidence>
<dbReference type="OMA" id="FYGMEVF"/>
<gene>
    <name evidence="2" type="ORF">TVY486_0800220</name>
</gene>
<dbReference type="VEuPathDB" id="TriTrypDB:TvY486_0800220"/>
<dbReference type="Pfam" id="PF17800">
    <property type="entry name" value="NPL"/>
    <property type="match status" value="1"/>
</dbReference>
<reference evidence="2" key="1">
    <citation type="journal article" date="2012" name="Proc. Natl. Acad. Sci. U.S.A.">
        <title>Antigenic diversity is generated by distinct evolutionary mechanisms in African trypanosome species.</title>
        <authorList>
            <person name="Jackson A.P."/>
            <person name="Berry A."/>
            <person name="Aslett M."/>
            <person name="Allison H.C."/>
            <person name="Burton P."/>
            <person name="Vavrova-Anderson J."/>
            <person name="Brown R."/>
            <person name="Browne H."/>
            <person name="Corton N."/>
            <person name="Hauser H."/>
            <person name="Gamble J."/>
            <person name="Gilderthorp R."/>
            <person name="Marcello L."/>
            <person name="McQuillan J."/>
            <person name="Otto T.D."/>
            <person name="Quail M.A."/>
            <person name="Sanders M.J."/>
            <person name="van Tonder A."/>
            <person name="Ginger M.L."/>
            <person name="Field M.C."/>
            <person name="Barry J.D."/>
            <person name="Hertz-Fowler C."/>
            <person name="Berriman M."/>
        </authorList>
    </citation>
    <scope>NUCLEOTIDE SEQUENCE</scope>
    <source>
        <strain evidence="2">Y486</strain>
    </source>
</reference>
<proteinExistence type="predicted"/>
<evidence type="ECO:0000259" key="1">
    <source>
        <dbReference type="Pfam" id="PF17800"/>
    </source>
</evidence>